<dbReference type="OrthoDB" id="7852590at2"/>
<organism evidence="2 3">
    <name type="scientific">Candidatus Rhodobacter oscarellae</name>
    <dbReference type="NCBI Taxonomy" id="1675527"/>
    <lineage>
        <taxon>Bacteria</taxon>
        <taxon>Pseudomonadati</taxon>
        <taxon>Pseudomonadota</taxon>
        <taxon>Alphaproteobacteria</taxon>
        <taxon>Rhodobacterales</taxon>
        <taxon>Rhodobacter group</taxon>
        <taxon>Rhodobacter</taxon>
    </lineage>
</organism>
<feature type="signal peptide" evidence="1">
    <location>
        <begin position="1"/>
        <end position="25"/>
    </location>
</feature>
<sequence length="336" mass="35358">MIKDGTIPKAILALGFVLAAHAAAAQTWQSRTTDTGALIYGAAFTADGAVTLSCTAPSPQGRPLMETGDHESLRTDTPYDLAISFSTDFLSPFGVSPDLPRPSLATDGARHALPAMQYSDFYGAWTGLTRFYGPGVLELFDATSITIDSGTGAARRYAADGLARALSEGLTPCIYRWLEMGHPLPPRLAAHMNRNQTAAQPVAPAAPATAPPAGLPPVMQQYLSQGCNGSYQFDTSQMGVADFDRDGRGDYVIDWGDITCQGGFGPRPNCGAANCLIDLFLSTRGYGRPEGILAIGFQIVALPNGQPGLMTSGTAGACQTGACDIPWRFDGRSLTK</sequence>
<dbReference type="STRING" id="1675527.AIOL_002873"/>
<keyword evidence="3" id="KW-1185">Reference proteome</keyword>
<feature type="chain" id="PRO_5005318155" evidence="1">
    <location>
        <begin position="26"/>
        <end position="336"/>
    </location>
</feature>
<keyword evidence="1" id="KW-0732">Signal</keyword>
<gene>
    <name evidence="2" type="ORF">AIOL_002873</name>
</gene>
<dbReference type="AlphaFoldDB" id="A0A0J9E528"/>
<reference evidence="2 3" key="1">
    <citation type="submission" date="2015-06" db="EMBL/GenBank/DDBJ databases">
        <title>Draft genome sequence of an Alphaproteobacteria species associated to the Mediterranean sponge Oscarella lobularis.</title>
        <authorList>
            <person name="Jourda C."/>
            <person name="Santini S."/>
            <person name="Claverie J.-M."/>
        </authorList>
    </citation>
    <scope>NUCLEOTIDE SEQUENCE [LARGE SCALE GENOMIC DNA]</scope>
    <source>
        <strain evidence="2">IGS</strain>
    </source>
</reference>
<evidence type="ECO:0000313" key="2">
    <source>
        <dbReference type="EMBL" id="KMW57905.1"/>
    </source>
</evidence>
<dbReference type="RefSeq" id="WP_049643579.1">
    <property type="nucleotide sequence ID" value="NZ_LFTY01000002.1"/>
</dbReference>
<name>A0A0J9E528_9RHOB</name>
<comment type="caution">
    <text evidence="2">The sequence shown here is derived from an EMBL/GenBank/DDBJ whole genome shotgun (WGS) entry which is preliminary data.</text>
</comment>
<accession>A0A0J9E528</accession>
<evidence type="ECO:0000313" key="3">
    <source>
        <dbReference type="Proteomes" id="UP000037178"/>
    </source>
</evidence>
<dbReference type="Proteomes" id="UP000037178">
    <property type="component" value="Unassembled WGS sequence"/>
</dbReference>
<dbReference type="PATRIC" id="fig|1675527.3.peg.3007"/>
<proteinExistence type="predicted"/>
<protein>
    <submittedName>
        <fullName evidence="2">Uncharacterized protein</fullName>
    </submittedName>
</protein>
<evidence type="ECO:0000256" key="1">
    <source>
        <dbReference type="SAM" id="SignalP"/>
    </source>
</evidence>
<dbReference type="EMBL" id="LFTY01000002">
    <property type="protein sequence ID" value="KMW57905.1"/>
    <property type="molecule type" value="Genomic_DNA"/>
</dbReference>